<sequence length="105" mass="11920">MAISINNAPCLPILIDSPILDYNSPSCFSRLDLPSHLCPHLLLFKQKTTSIERKFKHFPSLTFYCFKPQRLFQAPPPKAVSELRKEVAIDVSNTSWRTFAKLGGE</sequence>
<proteinExistence type="predicted"/>
<evidence type="ECO:0000313" key="2">
    <source>
        <dbReference type="Proteomes" id="UP001305414"/>
    </source>
</evidence>
<dbReference type="AlphaFoldDB" id="A0AAN7ZBC7"/>
<comment type="caution">
    <text evidence="1">The sequence shown here is derived from an EMBL/GenBank/DDBJ whole genome shotgun (WGS) entry which is preliminary data.</text>
</comment>
<evidence type="ECO:0000313" key="1">
    <source>
        <dbReference type="EMBL" id="KAK5637262.1"/>
    </source>
</evidence>
<dbReference type="EMBL" id="JAWHQM010000103">
    <property type="protein sequence ID" value="KAK5637262.1"/>
    <property type="molecule type" value="Genomic_DNA"/>
</dbReference>
<dbReference type="Proteomes" id="UP001305414">
    <property type="component" value="Unassembled WGS sequence"/>
</dbReference>
<accession>A0AAN7ZBC7</accession>
<gene>
    <name evidence="1" type="ORF">RRF57_012974</name>
</gene>
<reference evidence="1 2" key="1">
    <citation type="submission" date="2023-10" db="EMBL/GenBank/DDBJ databases">
        <title>Draft genome sequence of Xylaria bambusicola isolate GMP-LS, the root and basal stem rot pathogen of sugarcane in Indonesia.</title>
        <authorList>
            <person name="Selvaraj P."/>
            <person name="Muralishankar V."/>
            <person name="Muruganantham S."/>
            <person name="Sp S."/>
            <person name="Haryani S."/>
            <person name="Lau K.J.X."/>
            <person name="Naqvi N.I."/>
        </authorList>
    </citation>
    <scope>NUCLEOTIDE SEQUENCE [LARGE SCALE GENOMIC DNA]</scope>
    <source>
        <strain evidence="1">GMP-LS</strain>
    </source>
</reference>
<keyword evidence="2" id="KW-1185">Reference proteome</keyword>
<name>A0AAN7ZBC7_9PEZI</name>
<organism evidence="1 2">
    <name type="scientific">Xylaria bambusicola</name>
    <dbReference type="NCBI Taxonomy" id="326684"/>
    <lineage>
        <taxon>Eukaryota</taxon>
        <taxon>Fungi</taxon>
        <taxon>Dikarya</taxon>
        <taxon>Ascomycota</taxon>
        <taxon>Pezizomycotina</taxon>
        <taxon>Sordariomycetes</taxon>
        <taxon>Xylariomycetidae</taxon>
        <taxon>Xylariales</taxon>
        <taxon>Xylariaceae</taxon>
        <taxon>Xylaria</taxon>
    </lineage>
</organism>
<protein>
    <submittedName>
        <fullName evidence="1">Uncharacterized protein</fullName>
    </submittedName>
</protein>